<dbReference type="Pfam" id="PF00106">
    <property type="entry name" value="adh_short"/>
    <property type="match status" value="1"/>
</dbReference>
<dbReference type="Proteomes" id="UP001556367">
    <property type="component" value="Unassembled WGS sequence"/>
</dbReference>
<comment type="caution">
    <text evidence="3">The sequence shown here is derived from an EMBL/GenBank/DDBJ whole genome shotgun (WGS) entry which is preliminary data.</text>
</comment>
<dbReference type="PANTHER" id="PTHR43976:SF16">
    <property type="entry name" value="SHORT-CHAIN DEHYDROGENASE_REDUCTASE FAMILY PROTEIN"/>
    <property type="match status" value="1"/>
</dbReference>
<dbReference type="InterPro" id="IPR051911">
    <property type="entry name" value="SDR_oxidoreductase"/>
</dbReference>
<comment type="similarity">
    <text evidence="1">Belongs to the short-chain dehydrogenases/reductases (SDR) family.</text>
</comment>
<dbReference type="PANTHER" id="PTHR43976">
    <property type="entry name" value="SHORT CHAIN DEHYDROGENASE"/>
    <property type="match status" value="1"/>
</dbReference>
<dbReference type="InterPro" id="IPR036291">
    <property type="entry name" value="NAD(P)-bd_dom_sf"/>
</dbReference>
<name>A0ABR3JZ31_9AGAR</name>
<evidence type="ECO:0000313" key="4">
    <source>
        <dbReference type="Proteomes" id="UP001556367"/>
    </source>
</evidence>
<keyword evidence="2" id="KW-0560">Oxidoreductase</keyword>
<dbReference type="SUPFAM" id="SSF51735">
    <property type="entry name" value="NAD(P)-binding Rossmann-fold domains"/>
    <property type="match status" value="1"/>
</dbReference>
<keyword evidence="4" id="KW-1185">Reference proteome</keyword>
<accession>A0ABR3JZ31</accession>
<evidence type="ECO:0000256" key="1">
    <source>
        <dbReference type="ARBA" id="ARBA00006484"/>
    </source>
</evidence>
<organism evidence="3 4">
    <name type="scientific">Hohenbuehelia grisea</name>
    <dbReference type="NCBI Taxonomy" id="104357"/>
    <lineage>
        <taxon>Eukaryota</taxon>
        <taxon>Fungi</taxon>
        <taxon>Dikarya</taxon>
        <taxon>Basidiomycota</taxon>
        <taxon>Agaricomycotina</taxon>
        <taxon>Agaricomycetes</taxon>
        <taxon>Agaricomycetidae</taxon>
        <taxon>Agaricales</taxon>
        <taxon>Pleurotineae</taxon>
        <taxon>Pleurotaceae</taxon>
        <taxon>Hohenbuehelia</taxon>
    </lineage>
</organism>
<protein>
    <submittedName>
        <fullName evidence="3">Uncharacterized protein</fullName>
    </submittedName>
</protein>
<dbReference type="PRINTS" id="PR00081">
    <property type="entry name" value="GDHRDH"/>
</dbReference>
<dbReference type="EMBL" id="JASNQZ010000001">
    <property type="protein sequence ID" value="KAL0961174.1"/>
    <property type="molecule type" value="Genomic_DNA"/>
</dbReference>
<dbReference type="Gene3D" id="3.40.50.720">
    <property type="entry name" value="NAD(P)-binding Rossmann-like Domain"/>
    <property type="match status" value="1"/>
</dbReference>
<sequence>MTSRVWFITGTSSGFGRFVTELALEGGDSVVATLRNPELLNDLKSKHGEDRLLILKVDVRDKQHIENAFTRAVETFGHIDVVFNNAGYGGVSEAEGTPEELARDIFETNFWGAVHVSQAAIRTFRDVNNPPGGRLLQQSSLVGIGAMPLVAFYSAR</sequence>
<dbReference type="InterPro" id="IPR002347">
    <property type="entry name" value="SDR_fam"/>
</dbReference>
<gene>
    <name evidence="3" type="ORF">HGRIS_006145</name>
</gene>
<reference evidence="4" key="1">
    <citation type="submission" date="2024-06" db="EMBL/GenBank/DDBJ databases">
        <title>Multi-omics analyses provide insights into the biosynthesis of the anticancer antibiotic pleurotin in Hohenbuehelia grisea.</title>
        <authorList>
            <person name="Weaver J.A."/>
            <person name="Alberti F."/>
        </authorList>
    </citation>
    <scope>NUCLEOTIDE SEQUENCE [LARGE SCALE GENOMIC DNA]</scope>
    <source>
        <strain evidence="4">T-177</strain>
    </source>
</reference>
<evidence type="ECO:0000256" key="2">
    <source>
        <dbReference type="ARBA" id="ARBA00023002"/>
    </source>
</evidence>
<proteinExistence type="inferred from homology"/>
<evidence type="ECO:0000313" key="3">
    <source>
        <dbReference type="EMBL" id="KAL0961174.1"/>
    </source>
</evidence>